<dbReference type="EMBL" id="CP158568">
    <property type="protein sequence ID" value="XBY45143.1"/>
    <property type="molecule type" value="Genomic_DNA"/>
</dbReference>
<name>A0AAU7XBI1_9HYPH</name>
<reference evidence="4" key="1">
    <citation type="submission" date="2024-06" db="EMBL/GenBank/DDBJ databases">
        <title>Methylostella associata gen. nov., sp. nov., a novel Ancalomicrobiaceae-affiliated facultatively methylotrophic bacteria that feed on methanotrophs of the genus Methylococcus.</title>
        <authorList>
            <person name="Saltykova V."/>
            <person name="Danilova O.V."/>
            <person name="Oshkin I.Y."/>
            <person name="Belova S.E."/>
            <person name="Pimenov N.V."/>
            <person name="Dedysh S.N."/>
        </authorList>
    </citation>
    <scope>NUCLEOTIDE SEQUENCE</scope>
    <source>
        <strain evidence="4">S20</strain>
    </source>
</reference>
<protein>
    <submittedName>
        <fullName evidence="4">DM13 domain-containing protein</fullName>
    </submittedName>
</protein>
<proteinExistence type="predicted"/>
<feature type="chain" id="PRO_5043840377" evidence="2">
    <location>
        <begin position="36"/>
        <end position="209"/>
    </location>
</feature>
<dbReference type="KEGG" id="mflg:ABS361_02280"/>
<dbReference type="InterPro" id="IPR019545">
    <property type="entry name" value="DM13_domain"/>
</dbReference>
<evidence type="ECO:0000256" key="1">
    <source>
        <dbReference type="SAM" id="MobiDB-lite"/>
    </source>
</evidence>
<evidence type="ECO:0000313" key="4">
    <source>
        <dbReference type="EMBL" id="XBY45143.1"/>
    </source>
</evidence>
<feature type="region of interest" description="Disordered" evidence="1">
    <location>
        <begin position="59"/>
        <end position="79"/>
    </location>
</feature>
<dbReference type="Pfam" id="PF10517">
    <property type="entry name" value="DM13"/>
    <property type="match status" value="1"/>
</dbReference>
<evidence type="ECO:0000256" key="2">
    <source>
        <dbReference type="SAM" id="SignalP"/>
    </source>
</evidence>
<feature type="signal peptide" evidence="2">
    <location>
        <begin position="1"/>
        <end position="35"/>
    </location>
</feature>
<keyword evidence="2" id="KW-0732">Signal</keyword>
<dbReference type="AlphaFoldDB" id="A0AAU7XBI1"/>
<accession>A0AAU7XBI1</accession>
<feature type="compositionally biased region" description="Low complexity" evidence="1">
    <location>
        <begin position="59"/>
        <end position="72"/>
    </location>
</feature>
<sequence length="209" mass="21922">MPPIACRPAFAGSALAGIAMLCGVAGALPVGPAFAGSTEAGDAAVPGPLRAFKIDNPPTTTTIPAAQPTPQAADKKGKAGKKIAATASTVEKDPLKRRFRGVFRAAIPDGGSGTVTVQPTSTARELKLEDFQVSEVPDLEILLVAGDRIAKPDDVLTSKRVSLGRLKKIVGRQIYRMPAEVDPSTYRSVVIWSKRRKIVVASARLEPTT</sequence>
<evidence type="ECO:0000259" key="3">
    <source>
        <dbReference type="PROSITE" id="PS51549"/>
    </source>
</evidence>
<organism evidence="4">
    <name type="scientific">Methyloraptor flagellatus</name>
    <dbReference type="NCBI Taxonomy" id="3162530"/>
    <lineage>
        <taxon>Bacteria</taxon>
        <taxon>Pseudomonadati</taxon>
        <taxon>Pseudomonadota</taxon>
        <taxon>Alphaproteobacteria</taxon>
        <taxon>Hyphomicrobiales</taxon>
        <taxon>Ancalomicrobiaceae</taxon>
        <taxon>Methyloraptor</taxon>
    </lineage>
</organism>
<dbReference type="RefSeq" id="WP_407050233.1">
    <property type="nucleotide sequence ID" value="NZ_CP158568.1"/>
</dbReference>
<gene>
    <name evidence="4" type="ORF">ABS361_02280</name>
</gene>
<feature type="domain" description="DM13" evidence="3">
    <location>
        <begin position="101"/>
        <end position="206"/>
    </location>
</feature>
<dbReference type="PROSITE" id="PS51549">
    <property type="entry name" value="DM13"/>
    <property type="match status" value="1"/>
</dbReference>